<evidence type="ECO:0000313" key="2">
    <source>
        <dbReference type="Proteomes" id="UP001172386"/>
    </source>
</evidence>
<dbReference type="Proteomes" id="UP001172386">
    <property type="component" value="Unassembled WGS sequence"/>
</dbReference>
<organism evidence="1 2">
    <name type="scientific">Neophaeococcomyces mojaviensis</name>
    <dbReference type="NCBI Taxonomy" id="3383035"/>
    <lineage>
        <taxon>Eukaryota</taxon>
        <taxon>Fungi</taxon>
        <taxon>Dikarya</taxon>
        <taxon>Ascomycota</taxon>
        <taxon>Pezizomycotina</taxon>
        <taxon>Eurotiomycetes</taxon>
        <taxon>Chaetothyriomycetidae</taxon>
        <taxon>Chaetothyriales</taxon>
        <taxon>Chaetothyriales incertae sedis</taxon>
        <taxon>Neophaeococcomyces</taxon>
    </lineage>
</organism>
<keyword evidence="1" id="KW-0326">Glycosidase</keyword>
<accession>A0ACC2ZWR5</accession>
<dbReference type="EMBL" id="JAPDRQ010000213">
    <property type="protein sequence ID" value="KAJ9652150.1"/>
    <property type="molecule type" value="Genomic_DNA"/>
</dbReference>
<name>A0ACC2ZWR5_9EURO</name>
<gene>
    <name evidence="1" type="primary">AMS1</name>
    <name evidence="1" type="ORF">H2198_008572</name>
</gene>
<reference evidence="1" key="1">
    <citation type="submission" date="2022-10" db="EMBL/GenBank/DDBJ databases">
        <title>Culturing micro-colonial fungi from biological soil crusts in the Mojave desert and describing Neophaeococcomyces mojavensis, and introducing the new genera and species Taxawa tesnikishii.</title>
        <authorList>
            <person name="Kurbessoian T."/>
            <person name="Stajich J.E."/>
        </authorList>
    </citation>
    <scope>NUCLEOTIDE SEQUENCE</scope>
    <source>
        <strain evidence="1">JES_112</strain>
    </source>
</reference>
<proteinExistence type="predicted"/>
<keyword evidence="2" id="KW-1185">Reference proteome</keyword>
<protein>
    <submittedName>
        <fullName evidence="1">Glycoside hydrolase, 38 vacuolar alpha mannosidase</fullName>
        <ecNumber evidence="1">3.2.1.24</ecNumber>
    </submittedName>
</protein>
<keyword evidence="1" id="KW-0378">Hydrolase</keyword>
<comment type="caution">
    <text evidence="1">The sequence shown here is derived from an EMBL/GenBank/DDBJ whole genome shotgun (WGS) entry which is preliminary data.</text>
</comment>
<evidence type="ECO:0000313" key="1">
    <source>
        <dbReference type="EMBL" id="KAJ9652150.1"/>
    </source>
</evidence>
<dbReference type="EC" id="3.2.1.24" evidence="1"/>
<sequence>MGGRSTPVPTSYPKLAVRPVGKQIQNIYTDRLRQFTDQGQYYNQSLLKKLYHHTTNDSKYIKLSVYSPPHSSRPTFDDATSHTFKPAKLGDSFGPAWSTHWFKIQLTIPKNMIKGEHLEFHWDANNEGLVWSEDGKPLQGLTGGGDRTEWILPKSWRDGKEHTFFIEMACNGMFGNAPGGDTIQPPDPNKYYALTQADIVDVNLQVRQLYVDFWEIGDAAREFPDDSWEKHKALQICNQIMDVFIAGDGSQESILKGRKLAQDYIGKHVDSAEVYESGQQPIVYAIGHCHIDTCWLWPWAETKRKVARSWSNQCDLMDRYPEHHFACSQAQQYKWLKMYYPFVFDRVKEKVKQGKFHPIGGSWVEHDTNMPSGESLVRQFMYGQRFFESHFGERCQTFWLPDTFGYSSQLPQICRLAGMSRFLTQKLSWNNINNFPHTTFNWVALDGSQVICHMPPSETYTADANFGDVKRSVTQHKSMDQDNTSLLVFGKGDGGGGPTRDMLEKLRRCRGISDTTGLLPRVHMGNSVDDFFDKLEKKAEAGTEFVTWYGELYFELHRGTYTTQANNKKFNRKQEIMMHDIEYLATLASLSSKGYKYPKKEIDELWENILLCQFHDCLPGSSIEMCYDDSDKLYAHNHVLGTKLKDKALAALGMNKSIASSSAVETVAVNTLPWSRTQVIKLPEDDYTIVHAEPGPNPTDIVELQSSQKATISEISDGVFELSNSRFRVRVEDGVIISLIDKKIKREVIVKGGKANQLVIFDDKPLYWQAWDVEVYHLNSRKELTSGKSEIVERGPYRVSVVTKTKVSEHSWVKTTISLDASTGDEDSPSYVQVDAEVEWHETMKFLKVEFPVDCVNTEASYETQYGIVKRPTHYNTTWDMAKFEVCCHKFADLSEANYGVSILNDSKYGFATCGNLMRLSLLRAPKAPDAHADMGRHHIKWAIMPHIGALGTDTVHAAHNFNNPLSLVTISDDDEPNDDIFTSIVVTGASSLVLDCVKRGEDDEDVSRGDFSSRKGKSVILRIYESMGGKSRGTIRTTLPVKKIFKTNVLEDDLEELKLAGGKKSEGGEVEIELRAFEVATFRLQL</sequence>